<dbReference type="OrthoDB" id="447842at2759"/>
<sequence length="117" mass="13274">MWPAHCGITYTAHATDQQRTRLMVHARTSGRETYPNPYISFISVLPTGNTDSENYAWRHLRSLAASEVKPVMKQHGFIVNGFEEYRYSKVFAAYNWNILENCGKASRLSASTGTVNE</sequence>
<evidence type="ECO:0000313" key="2">
    <source>
        <dbReference type="Proteomes" id="UP000053558"/>
    </source>
</evidence>
<accession>A0A5M3MYZ3</accession>
<gene>
    <name evidence="1" type="ORF">CONPUDRAFT_70786</name>
</gene>
<dbReference type="EMBL" id="JH711575">
    <property type="protein sequence ID" value="EIW83865.1"/>
    <property type="molecule type" value="Genomic_DNA"/>
</dbReference>
<reference evidence="2" key="1">
    <citation type="journal article" date="2012" name="Science">
        <title>The Paleozoic origin of enzymatic lignin decomposition reconstructed from 31 fungal genomes.</title>
        <authorList>
            <person name="Floudas D."/>
            <person name="Binder M."/>
            <person name="Riley R."/>
            <person name="Barry K."/>
            <person name="Blanchette R.A."/>
            <person name="Henrissat B."/>
            <person name="Martinez A.T."/>
            <person name="Otillar R."/>
            <person name="Spatafora J.W."/>
            <person name="Yadav J.S."/>
            <person name="Aerts A."/>
            <person name="Benoit I."/>
            <person name="Boyd A."/>
            <person name="Carlson A."/>
            <person name="Copeland A."/>
            <person name="Coutinho P.M."/>
            <person name="de Vries R.P."/>
            <person name="Ferreira P."/>
            <person name="Findley K."/>
            <person name="Foster B."/>
            <person name="Gaskell J."/>
            <person name="Glotzer D."/>
            <person name="Gorecki P."/>
            <person name="Heitman J."/>
            <person name="Hesse C."/>
            <person name="Hori C."/>
            <person name="Igarashi K."/>
            <person name="Jurgens J.A."/>
            <person name="Kallen N."/>
            <person name="Kersten P."/>
            <person name="Kohler A."/>
            <person name="Kuees U."/>
            <person name="Kumar T.K.A."/>
            <person name="Kuo A."/>
            <person name="LaButti K."/>
            <person name="Larrondo L.F."/>
            <person name="Lindquist E."/>
            <person name="Ling A."/>
            <person name="Lombard V."/>
            <person name="Lucas S."/>
            <person name="Lundell T."/>
            <person name="Martin R."/>
            <person name="McLaughlin D.J."/>
            <person name="Morgenstern I."/>
            <person name="Morin E."/>
            <person name="Murat C."/>
            <person name="Nagy L.G."/>
            <person name="Nolan M."/>
            <person name="Ohm R.A."/>
            <person name="Patyshakuliyeva A."/>
            <person name="Rokas A."/>
            <person name="Ruiz-Duenas F.J."/>
            <person name="Sabat G."/>
            <person name="Salamov A."/>
            <person name="Samejima M."/>
            <person name="Schmutz J."/>
            <person name="Slot J.C."/>
            <person name="St John F."/>
            <person name="Stenlid J."/>
            <person name="Sun H."/>
            <person name="Sun S."/>
            <person name="Syed K."/>
            <person name="Tsang A."/>
            <person name="Wiebenga A."/>
            <person name="Young D."/>
            <person name="Pisabarro A."/>
            <person name="Eastwood D.C."/>
            <person name="Martin F."/>
            <person name="Cullen D."/>
            <person name="Grigoriev I.V."/>
            <person name="Hibbett D.S."/>
        </authorList>
    </citation>
    <scope>NUCLEOTIDE SEQUENCE [LARGE SCALE GENOMIC DNA]</scope>
    <source>
        <strain evidence="2">RWD-64-598 SS2</strain>
    </source>
</reference>
<proteinExistence type="predicted"/>
<dbReference type="RefSeq" id="XP_007765404.1">
    <property type="nucleotide sequence ID" value="XM_007767214.1"/>
</dbReference>
<dbReference type="KEGG" id="cput:CONPUDRAFT_70786"/>
<dbReference type="GeneID" id="19208868"/>
<dbReference type="AlphaFoldDB" id="A0A5M3MYZ3"/>
<keyword evidence="2" id="KW-1185">Reference proteome</keyword>
<protein>
    <submittedName>
        <fullName evidence="1">Uncharacterized protein</fullName>
    </submittedName>
</protein>
<dbReference type="Proteomes" id="UP000053558">
    <property type="component" value="Unassembled WGS sequence"/>
</dbReference>
<name>A0A5M3MYZ3_CONPW</name>
<evidence type="ECO:0000313" key="1">
    <source>
        <dbReference type="EMBL" id="EIW83865.1"/>
    </source>
</evidence>
<organism evidence="1 2">
    <name type="scientific">Coniophora puteana (strain RWD-64-598)</name>
    <name type="common">Brown rot fungus</name>
    <dbReference type="NCBI Taxonomy" id="741705"/>
    <lineage>
        <taxon>Eukaryota</taxon>
        <taxon>Fungi</taxon>
        <taxon>Dikarya</taxon>
        <taxon>Basidiomycota</taxon>
        <taxon>Agaricomycotina</taxon>
        <taxon>Agaricomycetes</taxon>
        <taxon>Agaricomycetidae</taxon>
        <taxon>Boletales</taxon>
        <taxon>Coniophorineae</taxon>
        <taxon>Coniophoraceae</taxon>
        <taxon>Coniophora</taxon>
    </lineage>
</organism>
<comment type="caution">
    <text evidence="1">The sequence shown here is derived from an EMBL/GenBank/DDBJ whole genome shotgun (WGS) entry which is preliminary data.</text>
</comment>